<feature type="compositionally biased region" description="Low complexity" evidence="5">
    <location>
        <begin position="96"/>
        <end position="140"/>
    </location>
</feature>
<dbReference type="InterPro" id="IPR051694">
    <property type="entry name" value="Immunoregulatory_rcpt-like"/>
</dbReference>
<evidence type="ECO:0000256" key="2">
    <source>
        <dbReference type="ARBA" id="ARBA00022692"/>
    </source>
</evidence>
<evidence type="ECO:0000256" key="6">
    <source>
        <dbReference type="SAM" id="Phobius"/>
    </source>
</evidence>
<evidence type="ECO:0000256" key="4">
    <source>
        <dbReference type="ARBA" id="ARBA00023136"/>
    </source>
</evidence>
<accession>A0AAD7EF11</accession>
<keyword evidence="4 6" id="KW-0472">Membrane</keyword>
<sequence>MFPSPVLVMLVCLLLCPWPVLAGGVFNGFTCPSFDQGGNDLSGSIIDGSDGSDGSFTCDYSSGASCAYFGDDGSQDRADSDDRHDLCPEELDEVSQHSSSSQNITTTSSTSAITATMPTEISRSTSATTSDAASPSSAVTGIQSNGKQTSIGAITGSVAGFGLLAGVISLVLWLKRRRERIKQRRNPEQFMDAEGPRNNLIRPMQEKHENPAHAATLSNPIAAEPESNVAMEDGTAPDETFPQRMRQMEAQLETLLAMGLPEGTPPSYRGDKTQNGYQDERSIANIVVRDKERTFADGRSWSKPESNGRRPLGVDDNASTDLLDGDFMSALREQVATCLQGDFGIQVVLVSCKTVVQISS</sequence>
<evidence type="ECO:0000313" key="9">
    <source>
        <dbReference type="Proteomes" id="UP001218218"/>
    </source>
</evidence>
<organism evidence="8 9">
    <name type="scientific">Mycena albidolilacea</name>
    <dbReference type="NCBI Taxonomy" id="1033008"/>
    <lineage>
        <taxon>Eukaryota</taxon>
        <taxon>Fungi</taxon>
        <taxon>Dikarya</taxon>
        <taxon>Basidiomycota</taxon>
        <taxon>Agaricomycotina</taxon>
        <taxon>Agaricomycetes</taxon>
        <taxon>Agaricomycetidae</taxon>
        <taxon>Agaricales</taxon>
        <taxon>Marasmiineae</taxon>
        <taxon>Mycenaceae</taxon>
        <taxon>Mycena</taxon>
    </lineage>
</organism>
<dbReference type="GO" id="GO:0016020">
    <property type="term" value="C:membrane"/>
    <property type="evidence" value="ECO:0007669"/>
    <property type="project" value="UniProtKB-SubCell"/>
</dbReference>
<keyword evidence="9" id="KW-1185">Reference proteome</keyword>
<evidence type="ECO:0000256" key="1">
    <source>
        <dbReference type="ARBA" id="ARBA00004167"/>
    </source>
</evidence>
<keyword evidence="7" id="KW-0732">Signal</keyword>
<feature type="region of interest" description="Disordered" evidence="5">
    <location>
        <begin position="296"/>
        <end position="317"/>
    </location>
</feature>
<feature type="signal peptide" evidence="7">
    <location>
        <begin position="1"/>
        <end position="22"/>
    </location>
</feature>
<proteinExistence type="predicted"/>
<gene>
    <name evidence="8" type="ORF">DFH08DRAFT_1036491</name>
</gene>
<feature type="chain" id="PRO_5042079691" evidence="7">
    <location>
        <begin position="23"/>
        <end position="360"/>
    </location>
</feature>
<keyword evidence="3 6" id="KW-1133">Transmembrane helix</keyword>
<dbReference type="Proteomes" id="UP001218218">
    <property type="component" value="Unassembled WGS sequence"/>
</dbReference>
<comment type="subcellular location">
    <subcellularLocation>
        <location evidence="1">Membrane</location>
        <topology evidence="1">Single-pass membrane protein</topology>
    </subcellularLocation>
</comment>
<comment type="caution">
    <text evidence="8">The sequence shown here is derived from an EMBL/GenBank/DDBJ whole genome shotgun (WGS) entry which is preliminary data.</text>
</comment>
<evidence type="ECO:0000256" key="3">
    <source>
        <dbReference type="ARBA" id="ARBA00022989"/>
    </source>
</evidence>
<keyword evidence="2 6" id="KW-0812">Transmembrane</keyword>
<name>A0AAD7EF11_9AGAR</name>
<protein>
    <submittedName>
        <fullName evidence="8">Uncharacterized protein</fullName>
    </submittedName>
</protein>
<dbReference type="EMBL" id="JARIHO010000058">
    <property type="protein sequence ID" value="KAJ7318336.1"/>
    <property type="molecule type" value="Genomic_DNA"/>
</dbReference>
<evidence type="ECO:0000313" key="8">
    <source>
        <dbReference type="EMBL" id="KAJ7318336.1"/>
    </source>
</evidence>
<feature type="compositionally biased region" description="Basic and acidic residues" evidence="5">
    <location>
        <begin position="296"/>
        <end position="308"/>
    </location>
</feature>
<evidence type="ECO:0000256" key="7">
    <source>
        <dbReference type="SAM" id="SignalP"/>
    </source>
</evidence>
<feature type="transmembrane region" description="Helical" evidence="6">
    <location>
        <begin position="151"/>
        <end position="174"/>
    </location>
</feature>
<dbReference type="AlphaFoldDB" id="A0AAD7EF11"/>
<dbReference type="GO" id="GO:0071944">
    <property type="term" value="C:cell periphery"/>
    <property type="evidence" value="ECO:0007669"/>
    <property type="project" value="UniProtKB-ARBA"/>
</dbReference>
<evidence type="ECO:0000256" key="5">
    <source>
        <dbReference type="SAM" id="MobiDB-lite"/>
    </source>
</evidence>
<feature type="region of interest" description="Disordered" evidence="5">
    <location>
        <begin position="91"/>
        <end position="144"/>
    </location>
</feature>
<reference evidence="8" key="1">
    <citation type="submission" date="2023-03" db="EMBL/GenBank/DDBJ databases">
        <title>Massive genome expansion in bonnet fungi (Mycena s.s.) driven by repeated elements and novel gene families across ecological guilds.</title>
        <authorList>
            <consortium name="Lawrence Berkeley National Laboratory"/>
            <person name="Harder C.B."/>
            <person name="Miyauchi S."/>
            <person name="Viragh M."/>
            <person name="Kuo A."/>
            <person name="Thoen E."/>
            <person name="Andreopoulos B."/>
            <person name="Lu D."/>
            <person name="Skrede I."/>
            <person name="Drula E."/>
            <person name="Henrissat B."/>
            <person name="Morin E."/>
            <person name="Kohler A."/>
            <person name="Barry K."/>
            <person name="LaButti K."/>
            <person name="Morin E."/>
            <person name="Salamov A."/>
            <person name="Lipzen A."/>
            <person name="Mereny Z."/>
            <person name="Hegedus B."/>
            <person name="Baldrian P."/>
            <person name="Stursova M."/>
            <person name="Weitz H."/>
            <person name="Taylor A."/>
            <person name="Grigoriev I.V."/>
            <person name="Nagy L.G."/>
            <person name="Martin F."/>
            <person name="Kauserud H."/>
        </authorList>
    </citation>
    <scope>NUCLEOTIDE SEQUENCE</scope>
    <source>
        <strain evidence="8">CBHHK002</strain>
    </source>
</reference>
<dbReference type="PANTHER" id="PTHR15549">
    <property type="entry name" value="PAIRED IMMUNOGLOBULIN-LIKE TYPE 2 RECEPTOR"/>
    <property type="match status" value="1"/>
</dbReference>